<protein>
    <submittedName>
        <fullName evidence="2">Uncharacterized protein</fullName>
    </submittedName>
</protein>
<dbReference type="EMBL" id="JAACJN010000053">
    <property type="protein sequence ID" value="KAF5382334.1"/>
    <property type="molecule type" value="Genomic_DNA"/>
</dbReference>
<sequence>MTTTKTTKKSSAIARKSTTSRLTVSSDSPSRLQLRGEWKASLKVWSAPKGKIYKHPSKVALISKPEAKKEYKLNDDDLDSIPVEDKTSRNKTLTTMVFDLSDVQELARRKCEKLGVDLPEVFMQDQRESVEEASEEHRDEDAAENKREESVVAGRKRARRSSSRAADAEKSREPKKNPVLNSKIGLRTSGSRRVAVVAAITKAEARLNYDLSDPELGYLPSLDKMEKAKTKGPVYTKTVFFSLTDVRDVTRKKCEMLELPLPEGLQP</sequence>
<dbReference type="CDD" id="cd21075">
    <property type="entry name" value="DBD_XPA-like"/>
    <property type="match status" value="1"/>
</dbReference>
<proteinExistence type="predicted"/>
<feature type="compositionally biased region" description="Basic and acidic residues" evidence="1">
    <location>
        <begin position="166"/>
        <end position="176"/>
    </location>
</feature>
<feature type="region of interest" description="Disordered" evidence="1">
    <location>
        <begin position="1"/>
        <end position="30"/>
    </location>
</feature>
<accession>A0A8H5HFG0</accession>
<dbReference type="InterPro" id="IPR037129">
    <property type="entry name" value="XPA_sf"/>
</dbReference>
<gene>
    <name evidence="2" type="ORF">D9757_008463</name>
</gene>
<feature type="compositionally biased region" description="Basic and acidic residues" evidence="1">
    <location>
        <begin position="125"/>
        <end position="150"/>
    </location>
</feature>
<dbReference type="Gene3D" id="3.90.530.10">
    <property type="entry name" value="XPA C-terminal domain"/>
    <property type="match status" value="1"/>
</dbReference>
<feature type="compositionally biased region" description="Low complexity" evidence="1">
    <location>
        <begin position="1"/>
        <end position="21"/>
    </location>
</feature>
<reference evidence="2 3" key="1">
    <citation type="journal article" date="2020" name="ISME J.">
        <title>Uncovering the hidden diversity of litter-decomposition mechanisms in mushroom-forming fungi.</title>
        <authorList>
            <person name="Floudas D."/>
            <person name="Bentzer J."/>
            <person name="Ahren D."/>
            <person name="Johansson T."/>
            <person name="Persson P."/>
            <person name="Tunlid A."/>
        </authorList>
    </citation>
    <scope>NUCLEOTIDE SEQUENCE [LARGE SCALE GENOMIC DNA]</scope>
    <source>
        <strain evidence="2 3">CBS 406.79</strain>
    </source>
</reference>
<feature type="region of interest" description="Disordered" evidence="1">
    <location>
        <begin position="125"/>
        <end position="183"/>
    </location>
</feature>
<organism evidence="2 3">
    <name type="scientific">Collybiopsis confluens</name>
    <dbReference type="NCBI Taxonomy" id="2823264"/>
    <lineage>
        <taxon>Eukaryota</taxon>
        <taxon>Fungi</taxon>
        <taxon>Dikarya</taxon>
        <taxon>Basidiomycota</taxon>
        <taxon>Agaricomycotina</taxon>
        <taxon>Agaricomycetes</taxon>
        <taxon>Agaricomycetidae</taxon>
        <taxon>Agaricales</taxon>
        <taxon>Marasmiineae</taxon>
        <taxon>Omphalotaceae</taxon>
        <taxon>Collybiopsis</taxon>
    </lineage>
</organism>
<dbReference type="Proteomes" id="UP000518752">
    <property type="component" value="Unassembled WGS sequence"/>
</dbReference>
<evidence type="ECO:0000256" key="1">
    <source>
        <dbReference type="SAM" id="MobiDB-lite"/>
    </source>
</evidence>
<dbReference type="OrthoDB" id="3004196at2759"/>
<name>A0A8H5HFG0_9AGAR</name>
<comment type="caution">
    <text evidence="2">The sequence shown here is derived from an EMBL/GenBank/DDBJ whole genome shotgun (WGS) entry which is preliminary data.</text>
</comment>
<keyword evidence="3" id="KW-1185">Reference proteome</keyword>
<evidence type="ECO:0000313" key="3">
    <source>
        <dbReference type="Proteomes" id="UP000518752"/>
    </source>
</evidence>
<evidence type="ECO:0000313" key="2">
    <source>
        <dbReference type="EMBL" id="KAF5382334.1"/>
    </source>
</evidence>
<dbReference type="AlphaFoldDB" id="A0A8H5HFG0"/>